<gene>
    <name evidence="2" type="ORF">Hypma_011973</name>
</gene>
<dbReference type="EMBL" id="LUEZ02000056">
    <property type="protein sequence ID" value="RDB20861.1"/>
    <property type="molecule type" value="Genomic_DNA"/>
</dbReference>
<name>A0A369JFE1_HYPMA</name>
<comment type="caution">
    <text evidence="2">The sequence shown here is derived from an EMBL/GenBank/DDBJ whole genome shotgun (WGS) entry which is preliminary data.</text>
</comment>
<sequence length="196" mass="21333">MSASSSSSKSTKPVTASGLSNYPIGVAPGSSLGSKGPQSKTDAQKLDIERRLNERLKNASDAFRAQNEMHMLAQMNGESRAGGWYAVLPDWQSDYEYGKVLWVNAGAGDSTSYTFFERCKIEAVLGNSAGVYLLFKSLTSTIKDMKAGRVVSEERLGRQLEAEYGINPVPVAKRIENDDSCEDGLRLKNLLLDIVS</sequence>
<organism evidence="2 3">
    <name type="scientific">Hypsizygus marmoreus</name>
    <name type="common">White beech mushroom</name>
    <name type="synonym">Agaricus marmoreus</name>
    <dbReference type="NCBI Taxonomy" id="39966"/>
    <lineage>
        <taxon>Eukaryota</taxon>
        <taxon>Fungi</taxon>
        <taxon>Dikarya</taxon>
        <taxon>Basidiomycota</taxon>
        <taxon>Agaricomycotina</taxon>
        <taxon>Agaricomycetes</taxon>
        <taxon>Agaricomycetidae</taxon>
        <taxon>Agaricales</taxon>
        <taxon>Tricholomatineae</taxon>
        <taxon>Lyophyllaceae</taxon>
        <taxon>Hypsizygus</taxon>
    </lineage>
</organism>
<dbReference type="OrthoDB" id="2846313at2759"/>
<dbReference type="AlphaFoldDB" id="A0A369JFE1"/>
<evidence type="ECO:0000313" key="3">
    <source>
        <dbReference type="Proteomes" id="UP000076154"/>
    </source>
</evidence>
<dbReference type="InParanoid" id="A0A369JFE1"/>
<proteinExistence type="predicted"/>
<reference evidence="2" key="1">
    <citation type="submission" date="2018-04" db="EMBL/GenBank/DDBJ databases">
        <title>Whole genome sequencing of Hypsizygus marmoreus.</title>
        <authorList>
            <person name="Choi I.-G."/>
            <person name="Min B."/>
            <person name="Kim J.-G."/>
            <person name="Kim S."/>
            <person name="Oh Y.-L."/>
            <person name="Kong W.-S."/>
            <person name="Park H."/>
            <person name="Jeong J."/>
            <person name="Song E.-S."/>
        </authorList>
    </citation>
    <scope>NUCLEOTIDE SEQUENCE [LARGE SCALE GENOMIC DNA]</scope>
    <source>
        <strain evidence="2">51987-8</strain>
    </source>
</reference>
<feature type="region of interest" description="Disordered" evidence="1">
    <location>
        <begin position="1"/>
        <end position="22"/>
    </location>
</feature>
<evidence type="ECO:0000313" key="2">
    <source>
        <dbReference type="EMBL" id="RDB20861.1"/>
    </source>
</evidence>
<accession>A0A369JFE1</accession>
<protein>
    <submittedName>
        <fullName evidence="2">Uncharacterized protein</fullName>
    </submittedName>
</protein>
<feature type="compositionally biased region" description="Low complexity" evidence="1">
    <location>
        <begin position="1"/>
        <end position="17"/>
    </location>
</feature>
<evidence type="ECO:0000256" key="1">
    <source>
        <dbReference type="SAM" id="MobiDB-lite"/>
    </source>
</evidence>
<dbReference type="Proteomes" id="UP000076154">
    <property type="component" value="Unassembled WGS sequence"/>
</dbReference>
<keyword evidence="3" id="KW-1185">Reference proteome</keyword>